<keyword evidence="3" id="KW-1185">Reference proteome</keyword>
<dbReference type="GeneID" id="79303557"/>
<dbReference type="AlphaFoldDB" id="A0ABD5WPW6"/>
<organism evidence="2 3">
    <name type="scientific">Halorussus caseinilyticus</name>
    <dbReference type="NCBI Taxonomy" id="3034025"/>
    <lineage>
        <taxon>Archaea</taxon>
        <taxon>Methanobacteriati</taxon>
        <taxon>Methanobacteriota</taxon>
        <taxon>Stenosarchaea group</taxon>
        <taxon>Halobacteria</taxon>
        <taxon>Halobacteriales</taxon>
        <taxon>Haladaptataceae</taxon>
        <taxon>Halorussus</taxon>
    </lineage>
</organism>
<keyword evidence="1" id="KW-1133">Transmembrane helix</keyword>
<reference evidence="2 3" key="1">
    <citation type="journal article" date="2019" name="Int. J. Syst. Evol. Microbiol.">
        <title>The Global Catalogue of Microorganisms (GCM) 10K type strain sequencing project: providing services to taxonomists for standard genome sequencing and annotation.</title>
        <authorList>
            <consortium name="The Broad Institute Genomics Platform"/>
            <consortium name="The Broad Institute Genome Sequencing Center for Infectious Disease"/>
            <person name="Wu L."/>
            <person name="Ma J."/>
        </authorList>
    </citation>
    <scope>NUCLEOTIDE SEQUENCE [LARGE SCALE GENOMIC DNA]</scope>
    <source>
        <strain evidence="2 3">DT72</strain>
    </source>
</reference>
<dbReference type="PANTHER" id="PTHR35340">
    <property type="entry name" value="PQQ ENZYME REPEAT PROTEIN-RELATED"/>
    <property type="match status" value="1"/>
</dbReference>
<dbReference type="SUPFAM" id="SSF63829">
    <property type="entry name" value="Calcium-dependent phosphotriesterase"/>
    <property type="match status" value="1"/>
</dbReference>
<dbReference type="RefSeq" id="WP_276279004.1">
    <property type="nucleotide sequence ID" value="NZ_CP119809.1"/>
</dbReference>
<comment type="caution">
    <text evidence="2">The sequence shown here is derived from an EMBL/GenBank/DDBJ whole genome shotgun (WGS) entry which is preliminary data.</text>
</comment>
<name>A0ABD5WPW6_9EURY</name>
<dbReference type="Proteomes" id="UP001596407">
    <property type="component" value="Unassembled WGS sequence"/>
</dbReference>
<dbReference type="Pfam" id="PF14269">
    <property type="entry name" value="Arylsulfotran_2"/>
    <property type="match status" value="1"/>
</dbReference>
<keyword evidence="1" id="KW-0472">Membrane</keyword>
<dbReference type="PANTHER" id="PTHR35340:SF5">
    <property type="entry name" value="ASST-DOMAIN-CONTAINING PROTEIN"/>
    <property type="match status" value="1"/>
</dbReference>
<protein>
    <submittedName>
        <fullName evidence="2">Arylsulfotransferase family protein</fullName>
    </submittedName>
</protein>
<dbReference type="InterPro" id="IPR011042">
    <property type="entry name" value="6-blade_b-propeller_TolB-like"/>
</dbReference>
<evidence type="ECO:0000313" key="3">
    <source>
        <dbReference type="Proteomes" id="UP001596407"/>
    </source>
</evidence>
<proteinExistence type="predicted"/>
<evidence type="ECO:0000313" key="2">
    <source>
        <dbReference type="EMBL" id="MFC7079888.1"/>
    </source>
</evidence>
<accession>A0ABD5WPW6</accession>
<keyword evidence="1" id="KW-0812">Transmembrane</keyword>
<evidence type="ECO:0000256" key="1">
    <source>
        <dbReference type="SAM" id="Phobius"/>
    </source>
</evidence>
<dbReference type="EMBL" id="JBHSZH010000005">
    <property type="protein sequence ID" value="MFC7079888.1"/>
    <property type="molecule type" value="Genomic_DNA"/>
</dbReference>
<dbReference type="InterPro" id="IPR039535">
    <property type="entry name" value="ASST-like"/>
</dbReference>
<dbReference type="InterPro" id="IPR053143">
    <property type="entry name" value="Arylsulfate_ST"/>
</dbReference>
<dbReference type="Gene3D" id="2.120.10.30">
    <property type="entry name" value="TolB, C-terminal domain"/>
    <property type="match status" value="1"/>
</dbReference>
<sequence>MRRHRVAFALVVVLCASTLGYSYGSSPANAAVSTYQQQAELPEDERASVVPPRENVTVVAGHGMKGESAALVAFGPDGKVLYHNDSYHGYFDVDPVKGTEMTVEYVAEYDYDGDDCNGKCTVSVVERLNLTTGEIERVYSRVIPQDRGANWHDVDRLGEDRLLVGAINTDEAYVVNTTTGTTTWEWSTKQSYPISGGGPYPEDWAHLNDVERLHDGRIMTSLRNQDSVVFIDPETGMQDNWTLGADGAHSVLYEQHNPDYIPASEGGPSVLVADSLNDRVIEYQRKNGKWAQTWVWSDDEMKWPRDADRLPNGNTLIADTNAHRVLEVNEQGEVVWSVNFYAPYELERLGTGDESAGGPSAAKADLQSRGIEEADVKKETTAVAGFTPRKITNSVAFVLPVWMGFTDIGAALILVLTVLAWAAVEYRNSSLSVSFRWPIRLQ</sequence>
<gene>
    <name evidence="2" type="ORF">ACFQJ6_06855</name>
</gene>
<feature type="transmembrane region" description="Helical" evidence="1">
    <location>
        <begin position="397"/>
        <end position="424"/>
    </location>
</feature>